<accession>A0A0G9K0S7</accession>
<dbReference type="PANTHER" id="PTHR30441">
    <property type="entry name" value="DUF748 DOMAIN-CONTAINING PROTEIN"/>
    <property type="match status" value="1"/>
</dbReference>
<organism evidence="2 3">
    <name type="scientific">Aliarcobacter butzleri L348</name>
    <dbReference type="NCBI Taxonomy" id="1447256"/>
    <lineage>
        <taxon>Bacteria</taxon>
        <taxon>Pseudomonadati</taxon>
        <taxon>Campylobacterota</taxon>
        <taxon>Epsilonproteobacteria</taxon>
        <taxon>Campylobacterales</taxon>
        <taxon>Arcobacteraceae</taxon>
        <taxon>Aliarcobacter</taxon>
    </lineage>
</organism>
<sequence>MKALKILFYTLISLLAIYIISGFTLVPYLLKKELIKNLDENLTLKSSIEDVKFNPITLNAKVHDFKLVDENNNIIVFFKELNISLSIFKSIEQKHFRIENITFDEIFLNIIQEKDGSINLANILKPTENEEEQIEIEDKTNEENSNNIKFLVSKIDLKNADINFVSNIDKQPFSIYLKDINYTIYDLGTFKNSLSSNNLTFRINEHTNVQISSAFKINPFKAYGKISINDLRIKEFIDFDKNFFNFELNNDANINLGLNYNIDTTNELALYLATDLLEINNINLKQNKKTMASLKKLDIKRFDFDLISQNVNFNGVFIDGLKANMILDKNGVNFASLVTTSTNSNEKKEENSNSKPWILNFSDIKANIDYDLENKINNSSIEAKSILLDAQNLKIVNSLVELEKANVANKTFQFLDKSNNLEIKSNNINIDLNNLRIDDNVAFSNATIKSKELNFDEKNLKINVDAQNLNLALNSFLFAKDNTISLESAKISKPIITFEDFTNKLKLNAKDFDLTINKFTNKGEIFGINSINLIEPNLVFENTSNNLKINTKNIDLKIKNISNKNNIFKVEKTDLNNPHISIVLPKTETKNLEKENKTESIKVVQTDKKENNKTKLNIGPVNIKNAILDFEDKNLPIPFKTTVTKLNGKISEIKNTKLGKTNLEVNGVVDNYGVAKITGVVNPKNIKILTDINMKFQNIAMQNFTPYTTKFIGRELKSGKLDLDLNYNIEKSNLNAKNNIVITKIELGKEVQSPEAISLPLGIAISLLEDKNGIIDINLPVSGNVDDPQFSIGAILWKAFVNLITKAVTAPFSLLGAMFNFSEDEIKSVKFEIKESEITPIQKETLDKIALILEKREDIAIKLVSSYNKEKESSKIGKERILNIKEYLIKEKSINKKQVILDEKSEETSASSINLKIEQLN</sequence>
<protein>
    <recommendedName>
        <fullName evidence="4">OmpA-like domain-containing protein</fullName>
    </recommendedName>
</protein>
<dbReference type="RefSeq" id="WP_046996749.1">
    <property type="nucleotide sequence ID" value="NZ_JAIQ01000096.1"/>
</dbReference>
<comment type="caution">
    <text evidence="2">The sequence shown here is derived from an EMBL/GenBank/DDBJ whole genome shotgun (WGS) entry which is preliminary data.</text>
</comment>
<dbReference type="AlphaFoldDB" id="A0A0G9K0S7"/>
<keyword evidence="1" id="KW-0472">Membrane</keyword>
<gene>
    <name evidence="2" type="ORF">AA20_06660</name>
</gene>
<dbReference type="PANTHER" id="PTHR30441:SF8">
    <property type="entry name" value="DUF748 DOMAIN-CONTAINING PROTEIN"/>
    <property type="match status" value="1"/>
</dbReference>
<dbReference type="InterPro" id="IPR036737">
    <property type="entry name" value="OmpA-like_sf"/>
</dbReference>
<name>A0A0G9K0S7_9BACT</name>
<reference evidence="2 3" key="1">
    <citation type="submission" date="2014-01" db="EMBL/GenBank/DDBJ databases">
        <title>Development of a Comparative Genomic Fingerprinting Assay for High Resolution Genotyping of Arcobacter butzleri.</title>
        <authorList>
            <person name="Webb A.L."/>
            <person name="Inglis G.D."/>
            <person name="Kruczkiewicz P."/>
            <person name="Selinger L.B."/>
            <person name="Taboada E.N."/>
        </authorList>
    </citation>
    <scope>NUCLEOTIDE SEQUENCE [LARGE SCALE GENOMIC DNA]</scope>
    <source>
        <strain evidence="2 3">L348</strain>
    </source>
</reference>
<keyword evidence="1" id="KW-1133">Transmembrane helix</keyword>
<dbReference type="InterPro" id="IPR008023">
    <property type="entry name" value="DUF748"/>
</dbReference>
<feature type="transmembrane region" description="Helical" evidence="1">
    <location>
        <begin position="7"/>
        <end position="30"/>
    </location>
</feature>
<evidence type="ECO:0000313" key="3">
    <source>
        <dbReference type="Proteomes" id="UP000035514"/>
    </source>
</evidence>
<proteinExistence type="predicted"/>
<dbReference type="Proteomes" id="UP000035514">
    <property type="component" value="Unassembled WGS sequence"/>
</dbReference>
<dbReference type="GO" id="GO:0005886">
    <property type="term" value="C:plasma membrane"/>
    <property type="evidence" value="ECO:0007669"/>
    <property type="project" value="TreeGrafter"/>
</dbReference>
<dbReference type="EMBL" id="JAIQ01000096">
    <property type="protein sequence ID" value="KLD99439.1"/>
    <property type="molecule type" value="Genomic_DNA"/>
</dbReference>
<dbReference type="Gene3D" id="3.30.1330.60">
    <property type="entry name" value="OmpA-like domain"/>
    <property type="match status" value="1"/>
</dbReference>
<evidence type="ECO:0000313" key="2">
    <source>
        <dbReference type="EMBL" id="KLD99439.1"/>
    </source>
</evidence>
<keyword evidence="1" id="KW-0812">Transmembrane</keyword>
<evidence type="ECO:0000256" key="1">
    <source>
        <dbReference type="SAM" id="Phobius"/>
    </source>
</evidence>
<dbReference type="InterPro" id="IPR052894">
    <property type="entry name" value="AsmA-related"/>
</dbReference>
<dbReference type="PATRIC" id="fig|1447256.3.peg.1299"/>
<dbReference type="GO" id="GO:0090313">
    <property type="term" value="P:regulation of protein targeting to membrane"/>
    <property type="evidence" value="ECO:0007669"/>
    <property type="project" value="TreeGrafter"/>
</dbReference>
<evidence type="ECO:0008006" key="4">
    <source>
        <dbReference type="Google" id="ProtNLM"/>
    </source>
</evidence>
<dbReference type="Pfam" id="PF05359">
    <property type="entry name" value="DUF748"/>
    <property type="match status" value="1"/>
</dbReference>